<gene>
    <name evidence="3" type="ORF">GCM10011499_24880</name>
</gene>
<dbReference type="Proteomes" id="UP000596977">
    <property type="component" value="Unassembled WGS sequence"/>
</dbReference>
<sequence>MFFNLSKLLSFFLVPSNILLLVLLVALGFWLLKFRKTAATLGIASITGMALAAWSPLGAAALGTLEDRFARPPLPSDVAGIILLGGAVDTHISHDRDALTLNEAGERVIETRMLAERYPDAVVFLSGGGGHLFHDGTLTESELARQTLIAAGVDGDRIEMEERSRNTCENASETTAALGDRASGTWILVTSASHMPRAVGCFRAASFAVIPYPVDFRTKSGNINWSATASSGLAAIDLAAHEWIGLVTYHLAGFTEELFPSPDQ</sequence>
<dbReference type="GO" id="GO:0005886">
    <property type="term" value="C:plasma membrane"/>
    <property type="evidence" value="ECO:0007669"/>
    <property type="project" value="TreeGrafter"/>
</dbReference>
<keyword evidence="1" id="KW-1133">Transmembrane helix</keyword>
<dbReference type="PANTHER" id="PTHR30336:SF4">
    <property type="entry name" value="ENVELOPE BIOGENESIS FACTOR ELYC"/>
    <property type="match status" value="1"/>
</dbReference>
<dbReference type="InterPro" id="IPR014729">
    <property type="entry name" value="Rossmann-like_a/b/a_fold"/>
</dbReference>
<comment type="caution">
    <text evidence="3">The sequence shown here is derived from an EMBL/GenBank/DDBJ whole genome shotgun (WGS) entry which is preliminary data.</text>
</comment>
<evidence type="ECO:0000256" key="1">
    <source>
        <dbReference type="SAM" id="Phobius"/>
    </source>
</evidence>
<dbReference type="InterPro" id="IPR003848">
    <property type="entry name" value="DUF218"/>
</dbReference>
<keyword evidence="1" id="KW-0472">Membrane</keyword>
<accession>A0A916RF39</accession>
<dbReference type="GO" id="GO:0043164">
    <property type="term" value="P:Gram-negative-bacterium-type cell wall biogenesis"/>
    <property type="evidence" value="ECO:0007669"/>
    <property type="project" value="TreeGrafter"/>
</dbReference>
<organism evidence="3 4">
    <name type="scientific">Pelagibacterium lentulum</name>
    <dbReference type="NCBI Taxonomy" id="2029865"/>
    <lineage>
        <taxon>Bacteria</taxon>
        <taxon>Pseudomonadati</taxon>
        <taxon>Pseudomonadota</taxon>
        <taxon>Alphaproteobacteria</taxon>
        <taxon>Hyphomicrobiales</taxon>
        <taxon>Devosiaceae</taxon>
        <taxon>Pelagibacterium</taxon>
    </lineage>
</organism>
<keyword evidence="4" id="KW-1185">Reference proteome</keyword>
<dbReference type="InterPro" id="IPR051599">
    <property type="entry name" value="Cell_Envelope_Assoc"/>
</dbReference>
<proteinExistence type="predicted"/>
<feature type="domain" description="DUF218" evidence="2">
    <location>
        <begin position="80"/>
        <end position="245"/>
    </location>
</feature>
<dbReference type="Gene3D" id="3.40.50.620">
    <property type="entry name" value="HUPs"/>
    <property type="match status" value="1"/>
</dbReference>
<evidence type="ECO:0000313" key="4">
    <source>
        <dbReference type="Proteomes" id="UP000596977"/>
    </source>
</evidence>
<dbReference type="EMBL" id="BMKB01000004">
    <property type="protein sequence ID" value="GGA53812.1"/>
    <property type="molecule type" value="Genomic_DNA"/>
</dbReference>
<keyword evidence="1" id="KW-0812">Transmembrane</keyword>
<reference evidence="3 4" key="1">
    <citation type="journal article" date="2014" name="Int. J. Syst. Evol. Microbiol.">
        <title>Complete genome sequence of Corynebacterium casei LMG S-19264T (=DSM 44701T), isolated from a smear-ripened cheese.</title>
        <authorList>
            <consortium name="US DOE Joint Genome Institute (JGI-PGF)"/>
            <person name="Walter F."/>
            <person name="Albersmeier A."/>
            <person name="Kalinowski J."/>
            <person name="Ruckert C."/>
        </authorList>
    </citation>
    <scope>NUCLEOTIDE SEQUENCE [LARGE SCALE GENOMIC DNA]</scope>
    <source>
        <strain evidence="3 4">CGMCC 1.15896</strain>
    </source>
</reference>
<dbReference type="Pfam" id="PF02698">
    <property type="entry name" value="DUF218"/>
    <property type="match status" value="1"/>
</dbReference>
<protein>
    <recommendedName>
        <fullName evidence="2">DUF218 domain-containing protein</fullName>
    </recommendedName>
</protein>
<feature type="transmembrane region" description="Helical" evidence="1">
    <location>
        <begin position="12"/>
        <end position="32"/>
    </location>
</feature>
<dbReference type="RefSeq" id="WP_127071977.1">
    <property type="nucleotide sequence ID" value="NZ_BMKB01000004.1"/>
</dbReference>
<evidence type="ECO:0000259" key="2">
    <source>
        <dbReference type="Pfam" id="PF02698"/>
    </source>
</evidence>
<dbReference type="CDD" id="cd06259">
    <property type="entry name" value="YdcF-like"/>
    <property type="match status" value="1"/>
</dbReference>
<dbReference type="AlphaFoldDB" id="A0A916RF39"/>
<dbReference type="PANTHER" id="PTHR30336">
    <property type="entry name" value="INNER MEMBRANE PROTEIN, PROBABLE PERMEASE"/>
    <property type="match status" value="1"/>
</dbReference>
<evidence type="ECO:0000313" key="3">
    <source>
        <dbReference type="EMBL" id="GGA53812.1"/>
    </source>
</evidence>
<name>A0A916RF39_9HYPH</name>
<dbReference type="OrthoDB" id="9809813at2"/>
<dbReference type="GO" id="GO:0000270">
    <property type="term" value="P:peptidoglycan metabolic process"/>
    <property type="evidence" value="ECO:0007669"/>
    <property type="project" value="TreeGrafter"/>
</dbReference>
<feature type="transmembrane region" description="Helical" evidence="1">
    <location>
        <begin position="39"/>
        <end position="62"/>
    </location>
</feature>